<feature type="compositionally biased region" description="Basic and acidic residues" evidence="1">
    <location>
        <begin position="1"/>
        <end position="23"/>
    </location>
</feature>
<feature type="compositionally biased region" description="Polar residues" evidence="1">
    <location>
        <begin position="272"/>
        <end position="290"/>
    </location>
</feature>
<name>A0A6A7A6A1_9PLEO</name>
<dbReference type="EMBL" id="MU006223">
    <property type="protein sequence ID" value="KAF2828217.1"/>
    <property type="molecule type" value="Genomic_DNA"/>
</dbReference>
<dbReference type="Proteomes" id="UP000799424">
    <property type="component" value="Unassembled WGS sequence"/>
</dbReference>
<feature type="compositionally biased region" description="Polar residues" evidence="1">
    <location>
        <begin position="67"/>
        <end position="87"/>
    </location>
</feature>
<gene>
    <name evidence="2" type="ORF">CC86DRAFT_439179</name>
</gene>
<evidence type="ECO:0000313" key="3">
    <source>
        <dbReference type="Proteomes" id="UP000799424"/>
    </source>
</evidence>
<dbReference type="OrthoDB" id="3800553at2759"/>
<keyword evidence="3" id="KW-1185">Reference proteome</keyword>
<accession>A0A6A7A6A1</accession>
<feature type="compositionally biased region" description="Polar residues" evidence="1">
    <location>
        <begin position="24"/>
        <end position="46"/>
    </location>
</feature>
<sequence>MDDFKTHSTKRTHDTFLAHDQASRPESSQMHFTQRYTQSFATNQDPPSRKARKIAHLADVSPEVAGVSTSPEQVNIETPTKATTTPKDQQDRDMSDAFAEDHHVNEAPAKPVSVNTKSRSFVALPQILASDIANNRYAPTDPTALRHYLEEVQQRYLHPARTPIETPSSSVKEMERNAIFEKVFCNFTNAECIPTYNSLHRRAGSGAAISKQILQYAGTWFDEEKTVLPYKARKAADQQRLKVLGLGPEHFPTPHETKIAAMKPATKRKAISTPNKQKAAEMSTQDTPNNGVVEGVEPASDSTTASQSPEHILPSQASEPQQALVCDASESAEVYDEVHTEEVDFVKGHFNPSLHEVVQAATATFAAESSHTISFVVDDQSYVVNKDAVYEHCGFVRERLPDGDENRSLSLDGRSPVIVRAFLQAIFPGSNKLPVYSIDFPGTEACFERADSDPLGVLEGIDTHARKIDWNIRACRMLYDLASAMDCSLVKDMVTDQILELWNEECRQDGDSIKDSKEMKLPYELLNGLSLTEDGPLIRLIGHIHIHRGPSMWPKVLSETVVEAIERWREGADVPQPWTSHGHCERFHTHGNDKPCYRDAAQAPKADTEIMISELFDDPRENAYEANATALSDAQFEKPLDREESETRYWEANLVQWSLKQGQQAVDALLNIEEHEQELLSPTAPEEDKKVWRQSLDNWKQDLVDLREEYWWMWNLFENRWVMGYNINGEVHGPNRFFSTLGKTALVEEEKPGDWTLEGKVGIGLDEDYL</sequence>
<feature type="compositionally biased region" description="Polar residues" evidence="1">
    <location>
        <begin position="300"/>
        <end position="321"/>
    </location>
</feature>
<organism evidence="2 3">
    <name type="scientific">Ophiobolus disseminans</name>
    <dbReference type="NCBI Taxonomy" id="1469910"/>
    <lineage>
        <taxon>Eukaryota</taxon>
        <taxon>Fungi</taxon>
        <taxon>Dikarya</taxon>
        <taxon>Ascomycota</taxon>
        <taxon>Pezizomycotina</taxon>
        <taxon>Dothideomycetes</taxon>
        <taxon>Pleosporomycetidae</taxon>
        <taxon>Pleosporales</taxon>
        <taxon>Pleosporineae</taxon>
        <taxon>Phaeosphaeriaceae</taxon>
        <taxon>Ophiobolus</taxon>
    </lineage>
</organism>
<feature type="region of interest" description="Disordered" evidence="1">
    <location>
        <begin position="1"/>
        <end position="92"/>
    </location>
</feature>
<proteinExistence type="predicted"/>
<feature type="region of interest" description="Disordered" evidence="1">
    <location>
        <begin position="263"/>
        <end position="321"/>
    </location>
</feature>
<evidence type="ECO:0000313" key="2">
    <source>
        <dbReference type="EMBL" id="KAF2828217.1"/>
    </source>
</evidence>
<reference evidence="2" key="1">
    <citation type="journal article" date="2020" name="Stud. Mycol.">
        <title>101 Dothideomycetes genomes: a test case for predicting lifestyles and emergence of pathogens.</title>
        <authorList>
            <person name="Haridas S."/>
            <person name="Albert R."/>
            <person name="Binder M."/>
            <person name="Bloem J."/>
            <person name="Labutti K."/>
            <person name="Salamov A."/>
            <person name="Andreopoulos B."/>
            <person name="Baker S."/>
            <person name="Barry K."/>
            <person name="Bills G."/>
            <person name="Bluhm B."/>
            <person name="Cannon C."/>
            <person name="Castanera R."/>
            <person name="Culley D."/>
            <person name="Daum C."/>
            <person name="Ezra D."/>
            <person name="Gonzalez J."/>
            <person name="Henrissat B."/>
            <person name="Kuo A."/>
            <person name="Liang C."/>
            <person name="Lipzen A."/>
            <person name="Lutzoni F."/>
            <person name="Magnuson J."/>
            <person name="Mondo S."/>
            <person name="Nolan M."/>
            <person name="Ohm R."/>
            <person name="Pangilinan J."/>
            <person name="Park H.-J."/>
            <person name="Ramirez L."/>
            <person name="Alfaro M."/>
            <person name="Sun H."/>
            <person name="Tritt A."/>
            <person name="Yoshinaga Y."/>
            <person name="Zwiers L.-H."/>
            <person name="Turgeon B."/>
            <person name="Goodwin S."/>
            <person name="Spatafora J."/>
            <person name="Crous P."/>
            <person name="Grigoriev I."/>
        </authorList>
    </citation>
    <scope>NUCLEOTIDE SEQUENCE</scope>
    <source>
        <strain evidence="2">CBS 113818</strain>
    </source>
</reference>
<evidence type="ECO:0000256" key="1">
    <source>
        <dbReference type="SAM" id="MobiDB-lite"/>
    </source>
</evidence>
<protein>
    <submittedName>
        <fullName evidence="2">Uncharacterized protein</fullName>
    </submittedName>
</protein>
<dbReference type="AlphaFoldDB" id="A0A6A7A6A1"/>